<sequence>APAASPGTAPAGLAEAGRGATVALAHAASALNAVPTLLGEGANIGSNSFVVSGQHTASGKPLLANDPHLSLSAPGVWYQVGLHCTAKRPDCTFDVAGFSFSGMPGIVIGQNADLAWGLTNQGTDVMDLTLERIYEDGTYLRDGARVPLEQRRETIDVNGGDPVTLTVSSTAHGPIVSEVLPSTGVAGTVPVPEGAPPAGFSGYAVALQWTALTPGRTAEAVFALNRAATPEDVAAAAALLEAPAQNILYATARGDIGYQSSGRTPVRAAVPGAPVPSDGSWPRPGWDSRYDWQGFVAPQDMPAVRNPAAGFIVAANQAVTAAGQGPFLTTDWDEGYRAGRIRQLIEQRLDEGKRFDVPAMNTIMTDDASPFGPVVVPALLQVDVDDDFVAQAVDELRSWSAEGFPTNTDSPGAAYFNAVWSALLQLTFADDLPASQAPDGGARWLRVVQLLLEDPQNPWWDDRTTVNVVEGRDEILRQALVSARHQLTNSMGKNPKDWTWGHVHQLRLQHPVLGGATVPEPVRRLVNPAPIGVPGGSAVVNAMSYNAAARDELGRPDFSVTAGPSMRMVVDLADRDASTWVAGPGNSGHPGSPHYTDQLRAWARGETFPWAFSRDAVEQAGTETLTLEPAEDR</sequence>
<dbReference type="PANTHER" id="PTHR34218:SF4">
    <property type="entry name" value="ACYL-HOMOSERINE LACTONE ACYLASE QUIP"/>
    <property type="match status" value="1"/>
</dbReference>
<comment type="cofactor">
    <cofactor evidence="2">
        <name>Ca(2+)</name>
        <dbReference type="ChEBI" id="CHEBI:29108"/>
    </cofactor>
    <text evidence="2">Binds 1 Ca(2+) ion per dimer.</text>
</comment>
<proteinExistence type="predicted"/>
<evidence type="ECO:0000313" key="4">
    <source>
        <dbReference type="Proteomes" id="UP000451860"/>
    </source>
</evidence>
<accession>A0A7J5UMB1</accession>
<feature type="binding site" evidence="2">
    <location>
        <position position="127"/>
    </location>
    <ligand>
        <name>Ca(2+)</name>
        <dbReference type="ChEBI" id="CHEBI:29108"/>
    </ligand>
</feature>
<dbReference type="PANTHER" id="PTHR34218">
    <property type="entry name" value="PEPTIDASE S45 PENICILLIN AMIDASE"/>
    <property type="match status" value="1"/>
</dbReference>
<dbReference type="InterPro" id="IPR043146">
    <property type="entry name" value="Penicillin_amidase_N_B-knob"/>
</dbReference>
<dbReference type="Gene3D" id="1.10.1400.10">
    <property type="match status" value="1"/>
</dbReference>
<feature type="active site" description="Nucleophile" evidence="1">
    <location>
        <position position="46"/>
    </location>
</feature>
<evidence type="ECO:0000256" key="1">
    <source>
        <dbReference type="PIRSR" id="PIRSR001227-1"/>
    </source>
</evidence>
<name>A0A7J5UMB1_9MICO</name>
<dbReference type="OrthoDB" id="9759796at2"/>
<dbReference type="InterPro" id="IPR014395">
    <property type="entry name" value="Pen/GL7ACA/AHL_acylase"/>
</dbReference>
<comment type="caution">
    <text evidence="3">The sequence shown here is derived from an EMBL/GenBank/DDBJ whole genome shotgun (WGS) entry which is preliminary data.</text>
</comment>
<feature type="non-terminal residue" evidence="3">
    <location>
        <position position="1"/>
    </location>
</feature>
<dbReference type="EMBL" id="WHJE01000073">
    <property type="protein sequence ID" value="KAE8763420.1"/>
    <property type="molecule type" value="Genomic_DNA"/>
</dbReference>
<dbReference type="Pfam" id="PF01804">
    <property type="entry name" value="Penicil_amidase"/>
    <property type="match status" value="1"/>
</dbReference>
<dbReference type="GO" id="GO:0017000">
    <property type="term" value="P:antibiotic biosynthetic process"/>
    <property type="evidence" value="ECO:0007669"/>
    <property type="project" value="InterPro"/>
</dbReference>
<dbReference type="Gene3D" id="2.30.120.10">
    <property type="match status" value="1"/>
</dbReference>
<dbReference type="AlphaFoldDB" id="A0A7J5UMB1"/>
<feature type="binding site" evidence="2">
    <location>
        <position position="124"/>
    </location>
    <ligand>
        <name>Ca(2+)</name>
        <dbReference type="ChEBI" id="CHEBI:29108"/>
    </ligand>
</feature>
<keyword evidence="2" id="KW-0106">Calcium</keyword>
<dbReference type="SUPFAM" id="SSF56235">
    <property type="entry name" value="N-terminal nucleophile aminohydrolases (Ntn hydrolases)"/>
    <property type="match status" value="1"/>
</dbReference>
<dbReference type="InterPro" id="IPR029055">
    <property type="entry name" value="Ntn_hydrolases_N"/>
</dbReference>
<evidence type="ECO:0000256" key="2">
    <source>
        <dbReference type="PIRSR" id="PIRSR001227-2"/>
    </source>
</evidence>
<dbReference type="InterPro" id="IPR002692">
    <property type="entry name" value="S45"/>
</dbReference>
<reference evidence="3 4" key="1">
    <citation type="submission" date="2019-10" db="EMBL/GenBank/DDBJ databases">
        <title>Georgenia wutianyii sp. nov. and Georgenia yuyongxinii sp. nov. isolated from plateau pika (Ochotona curzoniae) in the Qinghai-Tibet plateau of China.</title>
        <authorList>
            <person name="Tian Z."/>
        </authorList>
    </citation>
    <scope>NUCLEOTIDE SEQUENCE [LARGE SCALE GENOMIC DNA]</scope>
    <source>
        <strain evidence="3 4">DSM 21501</strain>
    </source>
</reference>
<gene>
    <name evidence="3" type="ORF">GB883_14140</name>
</gene>
<evidence type="ECO:0000313" key="3">
    <source>
        <dbReference type="EMBL" id="KAE8763420.1"/>
    </source>
</evidence>
<dbReference type="GO" id="GO:0046872">
    <property type="term" value="F:metal ion binding"/>
    <property type="evidence" value="ECO:0007669"/>
    <property type="project" value="UniProtKB-KW"/>
</dbReference>
<protein>
    <submittedName>
        <fullName evidence="3">Penicillin acylase family protein</fullName>
    </submittedName>
</protein>
<keyword evidence="4" id="KW-1185">Reference proteome</keyword>
<dbReference type="Gene3D" id="3.60.20.10">
    <property type="entry name" value="Glutamine Phosphoribosylpyrophosphate, subunit 1, domain 1"/>
    <property type="match status" value="1"/>
</dbReference>
<dbReference type="InterPro" id="IPR043147">
    <property type="entry name" value="Penicillin_amidase_A-knob"/>
</dbReference>
<keyword evidence="2" id="KW-0479">Metal-binding</keyword>
<dbReference type="GO" id="GO:0016811">
    <property type="term" value="F:hydrolase activity, acting on carbon-nitrogen (but not peptide) bonds, in linear amides"/>
    <property type="evidence" value="ECO:0007669"/>
    <property type="project" value="InterPro"/>
</dbReference>
<dbReference type="RefSeq" id="WP_152359801.1">
    <property type="nucleotide sequence ID" value="NZ_WHJE01000073.1"/>
</dbReference>
<dbReference type="Proteomes" id="UP000451860">
    <property type="component" value="Unassembled WGS sequence"/>
</dbReference>
<dbReference type="CDD" id="cd03747">
    <property type="entry name" value="Ntn_PGA_like"/>
    <property type="match status" value="1"/>
</dbReference>
<dbReference type="PIRSF" id="PIRSF001227">
    <property type="entry name" value="Pen_acylase"/>
    <property type="match status" value="1"/>
</dbReference>
<organism evidence="3 4">
    <name type="scientific">Georgenia thermotolerans</name>
    <dbReference type="NCBI Taxonomy" id="527326"/>
    <lineage>
        <taxon>Bacteria</taxon>
        <taxon>Bacillati</taxon>
        <taxon>Actinomycetota</taxon>
        <taxon>Actinomycetes</taxon>
        <taxon>Micrococcales</taxon>
        <taxon>Bogoriellaceae</taxon>
        <taxon>Georgenia</taxon>
    </lineage>
</organism>